<keyword evidence="2" id="KW-1185">Reference proteome</keyword>
<reference evidence="1 2" key="1">
    <citation type="submission" date="2019-02" db="EMBL/GenBank/DDBJ databases">
        <title>Deep-cultivation of Planctomycetes and their phenomic and genomic characterization uncovers novel biology.</title>
        <authorList>
            <person name="Wiegand S."/>
            <person name="Jogler M."/>
            <person name="Boedeker C."/>
            <person name="Pinto D."/>
            <person name="Vollmers J."/>
            <person name="Rivas-Marin E."/>
            <person name="Kohn T."/>
            <person name="Peeters S.H."/>
            <person name="Heuer A."/>
            <person name="Rast P."/>
            <person name="Oberbeckmann S."/>
            <person name="Bunk B."/>
            <person name="Jeske O."/>
            <person name="Meyerdierks A."/>
            <person name="Storesund J.E."/>
            <person name="Kallscheuer N."/>
            <person name="Luecker S."/>
            <person name="Lage O.M."/>
            <person name="Pohl T."/>
            <person name="Merkel B.J."/>
            <person name="Hornburger P."/>
            <person name="Mueller R.-W."/>
            <person name="Bruemmer F."/>
            <person name="Labrenz M."/>
            <person name="Spormann A.M."/>
            <person name="Op den Camp H."/>
            <person name="Overmann J."/>
            <person name="Amann R."/>
            <person name="Jetten M.S.M."/>
            <person name="Mascher T."/>
            <person name="Medema M.H."/>
            <person name="Devos D.P."/>
            <person name="Kaster A.-K."/>
            <person name="Ovreas L."/>
            <person name="Rohde M."/>
            <person name="Galperin M.Y."/>
            <person name="Jogler C."/>
        </authorList>
    </citation>
    <scope>NUCLEOTIDE SEQUENCE [LARGE SCALE GENOMIC DNA]</scope>
    <source>
        <strain evidence="1 2">Pan216</strain>
    </source>
</reference>
<sequence>MLRQLRFLASLPQDRSFDLLATDDTVTDVAGRACSLSPPLVDRKLLCDR</sequence>
<protein>
    <submittedName>
        <fullName evidence="1">Uncharacterized protein</fullName>
    </submittedName>
</protein>
<accession>A0A518B8W8</accession>
<gene>
    <name evidence="1" type="ORF">Pan216_43040</name>
</gene>
<dbReference type="EMBL" id="CP036279">
    <property type="protein sequence ID" value="QDU63424.1"/>
    <property type="molecule type" value="Genomic_DNA"/>
</dbReference>
<evidence type="ECO:0000313" key="1">
    <source>
        <dbReference type="EMBL" id="QDU63424.1"/>
    </source>
</evidence>
<organism evidence="1 2">
    <name type="scientific">Kolteria novifilia</name>
    <dbReference type="NCBI Taxonomy" id="2527975"/>
    <lineage>
        <taxon>Bacteria</taxon>
        <taxon>Pseudomonadati</taxon>
        <taxon>Planctomycetota</taxon>
        <taxon>Planctomycetia</taxon>
        <taxon>Kolteriales</taxon>
        <taxon>Kolteriaceae</taxon>
        <taxon>Kolteria</taxon>
    </lineage>
</organism>
<proteinExistence type="predicted"/>
<dbReference type="Proteomes" id="UP000317093">
    <property type="component" value="Chromosome"/>
</dbReference>
<evidence type="ECO:0000313" key="2">
    <source>
        <dbReference type="Proteomes" id="UP000317093"/>
    </source>
</evidence>
<name>A0A518B8W8_9BACT</name>
<dbReference type="KEGG" id="knv:Pan216_43040"/>
<dbReference type="RefSeq" id="WP_419192784.1">
    <property type="nucleotide sequence ID" value="NZ_CP036279.1"/>
</dbReference>
<dbReference type="AlphaFoldDB" id="A0A518B8W8"/>